<keyword evidence="5" id="KW-1185">Reference proteome</keyword>
<protein>
    <submittedName>
        <fullName evidence="4">Lipid A oxidase</fullName>
    </submittedName>
</protein>
<organism evidence="4 5">
    <name type="scientific">Pararhizobium polonicum</name>
    <dbReference type="NCBI Taxonomy" id="1612624"/>
    <lineage>
        <taxon>Bacteria</taxon>
        <taxon>Pseudomonadati</taxon>
        <taxon>Pseudomonadota</taxon>
        <taxon>Alphaproteobacteria</taxon>
        <taxon>Hyphomicrobiales</taxon>
        <taxon>Rhizobiaceae</taxon>
        <taxon>Rhizobium/Agrobacterium group</taxon>
        <taxon>Pararhizobium</taxon>
    </lineage>
</organism>
<evidence type="ECO:0000259" key="3">
    <source>
        <dbReference type="Pfam" id="PF13505"/>
    </source>
</evidence>
<feature type="signal peptide" evidence="2">
    <location>
        <begin position="1"/>
        <end position="28"/>
    </location>
</feature>
<feature type="domain" description="Outer membrane protein beta-barrel" evidence="3">
    <location>
        <begin position="15"/>
        <end position="225"/>
    </location>
</feature>
<dbReference type="Pfam" id="PF13505">
    <property type="entry name" value="OMP_b-brl"/>
    <property type="match status" value="1"/>
</dbReference>
<evidence type="ECO:0000256" key="2">
    <source>
        <dbReference type="SAM" id="SignalP"/>
    </source>
</evidence>
<dbReference type="InterPro" id="IPR011250">
    <property type="entry name" value="OMP/PagP_B-barrel"/>
</dbReference>
<sequence length="225" mass="24556">MRLNTGRAAALLSAILAFAPIAPGSARAEDLQISVYGGYQTAPHSDVKVSDGTDFTAGWEGNSFKSPQYYGVRGTWWLTDLGKPNIGLSIDYTHAKVYADDATFGKTPGWTHFEFTDGLNLLTLNGIYRIQKPDRKWTPYIGAGVGINVPHVEVTRPSGKTFGYEFGGVTLQAQAGISYQISERWSVFGEYKGNYSFIDVPIDSGARLKTDIITNAVNLGVSFHF</sequence>
<keyword evidence="1 2" id="KW-0732">Signal</keyword>
<dbReference type="Gene3D" id="2.40.160.20">
    <property type="match status" value="1"/>
</dbReference>
<name>A0A1C7NUM5_9HYPH</name>
<reference evidence="4 5" key="1">
    <citation type="journal article" date="2016" name="Syst. Appl. Microbiol.">
        <title>Pararhizobium polonicum sp. nov. isolated from tumors on stone fruit rootstocks.</title>
        <authorList>
            <person name="Pulawska J."/>
            <person name="Kuzmanovic N."/>
            <person name="Willems A."/>
            <person name="Pothier J.F."/>
        </authorList>
    </citation>
    <scope>NUCLEOTIDE SEQUENCE [LARGE SCALE GENOMIC DNA]</scope>
    <source>
        <strain evidence="4 5">F5.1</strain>
    </source>
</reference>
<dbReference type="OrthoDB" id="9810784at2"/>
<dbReference type="RefSeq" id="WP_068957771.1">
    <property type="nucleotide sequence ID" value="NZ_LGLV01000018.1"/>
</dbReference>
<evidence type="ECO:0000256" key="1">
    <source>
        <dbReference type="ARBA" id="ARBA00022729"/>
    </source>
</evidence>
<dbReference type="EMBL" id="LGLV01000018">
    <property type="protein sequence ID" value="OBZ92672.1"/>
    <property type="molecule type" value="Genomic_DNA"/>
</dbReference>
<accession>A0A1C7NUM5</accession>
<feature type="chain" id="PRO_5008889926" evidence="2">
    <location>
        <begin position="29"/>
        <end position="225"/>
    </location>
</feature>
<proteinExistence type="predicted"/>
<evidence type="ECO:0000313" key="5">
    <source>
        <dbReference type="Proteomes" id="UP000093111"/>
    </source>
</evidence>
<evidence type="ECO:0000313" key="4">
    <source>
        <dbReference type="EMBL" id="OBZ92672.1"/>
    </source>
</evidence>
<dbReference type="InterPro" id="IPR027385">
    <property type="entry name" value="Beta-barrel_OMP"/>
</dbReference>
<dbReference type="STRING" id="1612624.ADU59_25110"/>
<gene>
    <name evidence="4" type="ORF">ADU59_25110</name>
</gene>
<dbReference type="SUPFAM" id="SSF56925">
    <property type="entry name" value="OMPA-like"/>
    <property type="match status" value="1"/>
</dbReference>
<dbReference type="AlphaFoldDB" id="A0A1C7NUM5"/>
<comment type="caution">
    <text evidence="4">The sequence shown here is derived from an EMBL/GenBank/DDBJ whole genome shotgun (WGS) entry which is preliminary data.</text>
</comment>
<dbReference type="PATRIC" id="fig|1612624.7.peg.2728"/>
<dbReference type="Proteomes" id="UP000093111">
    <property type="component" value="Unassembled WGS sequence"/>
</dbReference>